<dbReference type="Gene3D" id="3.60.10.10">
    <property type="entry name" value="Endonuclease/exonuclease/phosphatase"/>
    <property type="match status" value="1"/>
</dbReference>
<dbReference type="Proteomes" id="UP000075243">
    <property type="component" value="Unassembled WGS sequence"/>
</dbReference>
<sequence length="1102" mass="127342">MSKRGFGSCLWCIVGDFNTVRRQDERKGVNDEYGVRDMEEFNSFIRDMELIDIPLVGKRYTWFKGDGSMMSRLDRVLVSESWSAHWGAGFVEVIPRDVSDHCPLILKHKVLNWGPKPFRFNNCWLSHSGIEDVVKSAWEKQVSGTWAAQRLKGKLLNVKNTLKKWNVEVFGNVDSKIKSLTNELKELDAKNEDYFLTNSERIRQKELLDGIWCTRRNKLSLLAQKARVQWGKYGDLNSKYFHACIRGRQRRNQIIALKIGDRMVEEVYDMKEGVRSYFDEHFKARSWLRPRLSLDGSPVLSNAQNERLVGVFTEEEVWCLIRESDGDKSPGPDGFNFAFLKRFWPLIKVEVMDLLAEFHTYFKIPKALLSYFVALVPKVPCPQGMTDFRPISLLGCLYKIISKVLANRLRGILPSIISENQSAFITGRHMLDSVLVANEAIDYAQKYKKSIFVMKIDYEKAYDSVEWDYLLYMLRGFGFDERWVRWMEGCVCGGSLSALVNGSPTVEVTIGRGLKQGDPLAPSLFLIAVEGLRLLMTRALDMNLFKGLQLGGEGPLISLLQFADDTLIIGEATMQNLWCLKAILRCFELISGMRINFHKSSVVGIHSGEDFTELAASFLHCKLGQLPFKHLGLPLGANPRKLATWRPILDGLRKRLSSWKHRYLSIGGRVTLINAVLNAMPIHFLSFFKAPNSVIKEIVAIQRDFLWRGVKDGSKIPWVKWETVCKSKDKGGLGIKDVRLFNWALLGKWVWRCMISPRTIWAKVLQGRYGCIESFPKTPNVDKRDSWWWKDIVWVLQQGNYWLDEKIERCIGDGSSTRFWEDKWIGGLRLLDVFPRLYSFAFDPLSMVGHNGNWEGSTWLWQIKWRRETFVHEEGSVNTLIEMLQEIQIFSSKQDQWRWICDKDGVFSVKSAYSWLQHSMGGELSYSSDFILVTKSLWKCKAPIKCLVFCWQVFMNAFPCKSLLQVRGVEVENNLCSLCSLFIEDPIHLFLLCPMAFNIWLSVANWLEVEVVLPNSLTSLYLYWTNLGIYKKSKQCFKVVWVSVIWSLWLHRNGIIFQQGVMDCKEVLDNIKMRSWKWIKSSVPGCSFSYSNWYFSPRLCIS</sequence>
<organism evidence="3 4">
    <name type="scientific">Cajanus cajan</name>
    <name type="common">Pigeon pea</name>
    <name type="synonym">Cajanus indicus</name>
    <dbReference type="NCBI Taxonomy" id="3821"/>
    <lineage>
        <taxon>Eukaryota</taxon>
        <taxon>Viridiplantae</taxon>
        <taxon>Streptophyta</taxon>
        <taxon>Embryophyta</taxon>
        <taxon>Tracheophyta</taxon>
        <taxon>Spermatophyta</taxon>
        <taxon>Magnoliopsida</taxon>
        <taxon>eudicotyledons</taxon>
        <taxon>Gunneridae</taxon>
        <taxon>Pentapetalae</taxon>
        <taxon>rosids</taxon>
        <taxon>fabids</taxon>
        <taxon>Fabales</taxon>
        <taxon>Fabaceae</taxon>
        <taxon>Papilionoideae</taxon>
        <taxon>50 kb inversion clade</taxon>
        <taxon>NPAAA clade</taxon>
        <taxon>indigoferoid/millettioid clade</taxon>
        <taxon>Phaseoleae</taxon>
        <taxon>Cajanus</taxon>
    </lineage>
</organism>
<protein>
    <submittedName>
        <fullName evidence="3">Transposon TX1 uncharacterized</fullName>
    </submittedName>
</protein>
<name>A0A151S7M3_CAJCA</name>
<gene>
    <name evidence="3" type="ORF">KK1_027469</name>
</gene>
<dbReference type="AlphaFoldDB" id="A0A151S7M3"/>
<dbReference type="InterPro" id="IPR036691">
    <property type="entry name" value="Endo/exonu/phosph_ase_sf"/>
</dbReference>
<dbReference type="InterPro" id="IPR000477">
    <property type="entry name" value="RT_dom"/>
</dbReference>
<dbReference type="OMA" id="EVWREQN"/>
<evidence type="ECO:0000256" key="1">
    <source>
        <dbReference type="SAM" id="Coils"/>
    </source>
</evidence>
<dbReference type="Pfam" id="PF13966">
    <property type="entry name" value="zf-RVT"/>
    <property type="match status" value="1"/>
</dbReference>
<dbReference type="InterPro" id="IPR043502">
    <property type="entry name" value="DNA/RNA_pol_sf"/>
</dbReference>
<dbReference type="CDD" id="cd01650">
    <property type="entry name" value="RT_nLTR_like"/>
    <property type="match status" value="1"/>
</dbReference>
<dbReference type="Pfam" id="PF00078">
    <property type="entry name" value="RVT_1"/>
    <property type="match status" value="1"/>
</dbReference>
<feature type="coiled-coil region" evidence="1">
    <location>
        <begin position="148"/>
        <end position="197"/>
    </location>
</feature>
<dbReference type="PROSITE" id="PS50878">
    <property type="entry name" value="RT_POL"/>
    <property type="match status" value="1"/>
</dbReference>
<evidence type="ECO:0000313" key="3">
    <source>
        <dbReference type="EMBL" id="KYP50779.1"/>
    </source>
</evidence>
<accession>A0A151S7M3</accession>
<dbReference type="SUPFAM" id="SSF56219">
    <property type="entry name" value="DNase I-like"/>
    <property type="match status" value="1"/>
</dbReference>
<evidence type="ECO:0000313" key="4">
    <source>
        <dbReference type="Proteomes" id="UP000075243"/>
    </source>
</evidence>
<dbReference type="PANTHER" id="PTHR33116">
    <property type="entry name" value="REVERSE TRANSCRIPTASE ZINC-BINDING DOMAIN-CONTAINING PROTEIN-RELATED-RELATED"/>
    <property type="match status" value="1"/>
</dbReference>
<keyword evidence="4" id="KW-1185">Reference proteome</keyword>
<dbReference type="EMBL" id="KQ483449">
    <property type="protein sequence ID" value="KYP50779.1"/>
    <property type="molecule type" value="Genomic_DNA"/>
</dbReference>
<dbReference type="Gramene" id="C.cajan_25884.t">
    <property type="protein sequence ID" value="C.cajan_25884.t.cds1"/>
    <property type="gene ID" value="C.cajan_25884"/>
</dbReference>
<reference evidence="3" key="1">
    <citation type="journal article" date="2012" name="Nat. Biotechnol.">
        <title>Draft genome sequence of pigeonpea (Cajanus cajan), an orphan legume crop of resource-poor farmers.</title>
        <authorList>
            <person name="Varshney R.K."/>
            <person name="Chen W."/>
            <person name="Li Y."/>
            <person name="Bharti A.K."/>
            <person name="Saxena R.K."/>
            <person name="Schlueter J.A."/>
            <person name="Donoghue M.T."/>
            <person name="Azam S."/>
            <person name="Fan G."/>
            <person name="Whaley A.M."/>
            <person name="Farmer A.D."/>
            <person name="Sheridan J."/>
            <person name="Iwata A."/>
            <person name="Tuteja R."/>
            <person name="Penmetsa R.V."/>
            <person name="Wu W."/>
            <person name="Upadhyaya H.D."/>
            <person name="Yang S.P."/>
            <person name="Shah T."/>
            <person name="Saxena K.B."/>
            <person name="Michael T."/>
            <person name="McCombie W.R."/>
            <person name="Yang B."/>
            <person name="Zhang G."/>
            <person name="Yang H."/>
            <person name="Wang J."/>
            <person name="Spillane C."/>
            <person name="Cook D.R."/>
            <person name="May G.D."/>
            <person name="Xu X."/>
            <person name="Jackson S.A."/>
        </authorList>
    </citation>
    <scope>NUCLEOTIDE SEQUENCE [LARGE SCALE GENOMIC DNA]</scope>
</reference>
<feature type="domain" description="Reverse transcriptase" evidence="2">
    <location>
        <begin position="357"/>
        <end position="635"/>
    </location>
</feature>
<dbReference type="SUPFAM" id="SSF56672">
    <property type="entry name" value="DNA/RNA polymerases"/>
    <property type="match status" value="1"/>
</dbReference>
<evidence type="ECO:0000259" key="2">
    <source>
        <dbReference type="PROSITE" id="PS50878"/>
    </source>
</evidence>
<dbReference type="InterPro" id="IPR026960">
    <property type="entry name" value="RVT-Znf"/>
</dbReference>
<keyword evidence="1" id="KW-0175">Coiled coil</keyword>
<dbReference type="PANTHER" id="PTHR33116:SF78">
    <property type="entry name" value="OS12G0587133 PROTEIN"/>
    <property type="match status" value="1"/>
</dbReference>
<proteinExistence type="predicted"/>